<dbReference type="EMBL" id="JAOSLA010000114">
    <property type="protein sequence ID" value="MCU7241563.1"/>
    <property type="molecule type" value="Genomic_DNA"/>
</dbReference>
<accession>A0ABT2VIV5</accession>
<comment type="caution">
    <text evidence="1">The sequence shown here is derived from an EMBL/GenBank/DDBJ whole genome shotgun (WGS) entry which is preliminary data.</text>
</comment>
<organism evidence="1 2">
    <name type="scientific">Pseudomonas peradeniyensis</name>
    <dbReference type="NCBI Taxonomy" id="2745488"/>
    <lineage>
        <taxon>Bacteria</taxon>
        <taxon>Pseudomonadati</taxon>
        <taxon>Pseudomonadota</taxon>
        <taxon>Gammaproteobacteria</taxon>
        <taxon>Pseudomonadales</taxon>
        <taxon>Pseudomonadaceae</taxon>
        <taxon>Pseudomonas</taxon>
    </lineage>
</organism>
<sequence length="124" mass="13445">QDGAALGASQRLWQQELENPDSLLYQALVAKHQGLLRQLLEALTSQDLSKVYDTVKGLTTSYEGQQLMVKPVRDAIGQLLAATANAGNTLHQHLSAGARQMIGYVHSAALLRFAGQHMTQLVVP</sequence>
<protein>
    <submittedName>
        <fullName evidence="1">Uncharacterized protein</fullName>
    </submittedName>
</protein>
<feature type="non-terminal residue" evidence="1">
    <location>
        <position position="1"/>
    </location>
</feature>
<feature type="non-terminal residue" evidence="1">
    <location>
        <position position="124"/>
    </location>
</feature>
<evidence type="ECO:0000313" key="2">
    <source>
        <dbReference type="Proteomes" id="UP001139994"/>
    </source>
</evidence>
<reference evidence="1" key="1">
    <citation type="journal article" date="2022" name="Microbiol. Spectr.">
        <title>An Nuclear Magnetic Resonance Fingerprint Matching Approach for the Identification and Structural Re-Evaluation of Pseudomonas Lipopeptides.</title>
        <authorList>
            <person name="De Roo V."/>
            <person name="Verleysen Y."/>
            <person name="Kovacs B."/>
            <person name="De Vleeschouwer M."/>
            <person name="Muangkaew P."/>
            <person name="Girard L."/>
            <person name="Hofte M."/>
            <person name="De Mot R."/>
            <person name="Madder A."/>
            <person name="Geudens N."/>
            <person name="Martins J.C."/>
        </authorList>
    </citation>
    <scope>NUCLEOTIDE SEQUENCE</scope>
    <source>
        <strain evidence="1">COR51</strain>
    </source>
</reference>
<reference evidence="1" key="3">
    <citation type="journal article" date="2023" name="mSystems">
        <title>Charting the Lipopeptidome of Nonpathogenic Pseudomonas.</title>
        <authorList>
            <person name="Cesa-Luna C."/>
            <person name="Geudens N."/>
            <person name="Girard L."/>
            <person name="De Roo V."/>
            <person name="Maklad H.R."/>
            <person name="Martins J.C."/>
            <person name="Hofte M."/>
            <person name="De Mot R."/>
        </authorList>
    </citation>
    <scope>NUCLEOTIDE SEQUENCE</scope>
    <source>
        <strain evidence="1">COR51</strain>
    </source>
</reference>
<proteinExistence type="predicted"/>
<gene>
    <name evidence="1" type="ORF">OC929_26300</name>
</gene>
<dbReference type="Proteomes" id="UP001139994">
    <property type="component" value="Unassembled WGS sequence"/>
</dbReference>
<evidence type="ECO:0000313" key="1">
    <source>
        <dbReference type="EMBL" id="MCU7241563.1"/>
    </source>
</evidence>
<reference evidence="1" key="2">
    <citation type="submission" date="2022-09" db="EMBL/GenBank/DDBJ databases">
        <authorList>
            <person name="Cesa-Luna C."/>
            <person name="Girard L."/>
            <person name="Lood C."/>
            <person name="Hofte M."/>
            <person name="De Mot R."/>
        </authorList>
    </citation>
    <scope>NUCLEOTIDE SEQUENCE</scope>
    <source>
        <strain evidence="1">COR51</strain>
    </source>
</reference>
<keyword evidence="2" id="KW-1185">Reference proteome</keyword>
<name>A0ABT2VIV5_9PSED</name>